<dbReference type="SMART" id="SM00710">
    <property type="entry name" value="PbH1"/>
    <property type="match status" value="6"/>
</dbReference>
<evidence type="ECO:0000313" key="1">
    <source>
        <dbReference type="EMBL" id="GGF94818.1"/>
    </source>
</evidence>
<organism evidence="1 2">
    <name type="scientific">Marinicella pacifica</name>
    <dbReference type="NCBI Taxonomy" id="1171543"/>
    <lineage>
        <taxon>Bacteria</taxon>
        <taxon>Pseudomonadati</taxon>
        <taxon>Pseudomonadota</taxon>
        <taxon>Gammaproteobacteria</taxon>
        <taxon>Lysobacterales</taxon>
        <taxon>Marinicellaceae</taxon>
        <taxon>Marinicella</taxon>
    </lineage>
</organism>
<proteinExistence type="predicted"/>
<gene>
    <name evidence="1" type="ORF">GCM10011365_15180</name>
</gene>
<sequence length="548" mass="57686">MGADNACDFDTIQAAINSVISNHIRIASNKSYFENLEIINGNEKLVGGYADCTQAAQNITDLSQANVTGNGTDPVIYINALLSNNYDVEVKNLVIANGGHGIYIRSQNSADLSVLVKGVRMFNNNNQGLSVLDNNGGQANVVMDKVQVDFNDNSGVSCDGENTSVKIAGTSVISNNSAENGGGLSVFNGCDVSVYSPTEIKDNEADTSGGGVNVFKGSLNVIGLHSTCENGVCFGVDDAPVIISGNVANADGDNSGNGGGIMVSGVDADVSIINAQINDNQARHGGGFYAQSGASINLIGYETPVQECWQPGACMQLFDNRAIFGGGFAAESDDTEVLIYASEVMGNRADKGIVGRIIGNASAEIASTIIHHNGMDPDNTYNNDALFHIYGQQTFAPSLALRAVSIADNSIAGHVFDNFHGDLTVTSSIVFDQQDVYLESGNTASASYQCVIAHESDSFNAGGSVSVVDRSMTPVFVNPNAGNYHLLVDSPAIDYCYEIMDDPGSDLDYDSRGADNPDVINLHGTYDIGADEFDINDDIIFKNGLEQD</sequence>
<keyword evidence="2" id="KW-1185">Reference proteome</keyword>
<name>A0A917FN03_9GAMM</name>
<reference evidence="1" key="2">
    <citation type="submission" date="2020-09" db="EMBL/GenBank/DDBJ databases">
        <authorList>
            <person name="Sun Q."/>
            <person name="Zhou Y."/>
        </authorList>
    </citation>
    <scope>NUCLEOTIDE SEQUENCE</scope>
    <source>
        <strain evidence="1">CGMCC 1.12181</strain>
    </source>
</reference>
<reference evidence="1" key="1">
    <citation type="journal article" date="2014" name="Int. J. Syst. Evol. Microbiol.">
        <title>Complete genome sequence of Corynebacterium casei LMG S-19264T (=DSM 44701T), isolated from a smear-ripened cheese.</title>
        <authorList>
            <consortium name="US DOE Joint Genome Institute (JGI-PGF)"/>
            <person name="Walter F."/>
            <person name="Albersmeier A."/>
            <person name="Kalinowski J."/>
            <person name="Ruckert C."/>
        </authorList>
    </citation>
    <scope>NUCLEOTIDE SEQUENCE</scope>
    <source>
        <strain evidence="1">CGMCC 1.12181</strain>
    </source>
</reference>
<accession>A0A917FN03</accession>
<evidence type="ECO:0000313" key="2">
    <source>
        <dbReference type="Proteomes" id="UP000605253"/>
    </source>
</evidence>
<dbReference type="EMBL" id="BMEO01000005">
    <property type="protein sequence ID" value="GGF94818.1"/>
    <property type="molecule type" value="Genomic_DNA"/>
</dbReference>
<dbReference type="AlphaFoldDB" id="A0A917FN03"/>
<dbReference type="Proteomes" id="UP000605253">
    <property type="component" value="Unassembled WGS sequence"/>
</dbReference>
<dbReference type="InterPro" id="IPR011050">
    <property type="entry name" value="Pectin_lyase_fold/virulence"/>
</dbReference>
<protein>
    <submittedName>
        <fullName evidence="1">Uncharacterized protein</fullName>
    </submittedName>
</protein>
<dbReference type="SUPFAM" id="SSF51126">
    <property type="entry name" value="Pectin lyase-like"/>
    <property type="match status" value="2"/>
</dbReference>
<comment type="caution">
    <text evidence="1">The sequence shown here is derived from an EMBL/GenBank/DDBJ whole genome shotgun (WGS) entry which is preliminary data.</text>
</comment>
<dbReference type="InterPro" id="IPR006626">
    <property type="entry name" value="PbH1"/>
</dbReference>